<proteinExistence type="predicted"/>
<dbReference type="OrthoDB" id="1918995at2"/>
<dbReference type="EMBL" id="CP003065">
    <property type="protein sequence ID" value="AEV69955.1"/>
    <property type="molecule type" value="Genomic_DNA"/>
</dbReference>
<reference evidence="2" key="1">
    <citation type="submission" date="2011-12" db="EMBL/GenBank/DDBJ databases">
        <title>Complete sequence of Clostridium clariflavum DSM 19732.</title>
        <authorList>
            <consortium name="US DOE Joint Genome Institute"/>
            <person name="Lucas S."/>
            <person name="Han J."/>
            <person name="Lapidus A."/>
            <person name="Cheng J.-F."/>
            <person name="Goodwin L."/>
            <person name="Pitluck S."/>
            <person name="Peters L."/>
            <person name="Teshima H."/>
            <person name="Detter J.C."/>
            <person name="Han C."/>
            <person name="Tapia R."/>
            <person name="Land M."/>
            <person name="Hauser L."/>
            <person name="Kyrpides N."/>
            <person name="Ivanova N."/>
            <person name="Pagani I."/>
            <person name="Kitzmiller T."/>
            <person name="Lynd L."/>
            <person name="Izquierdo J."/>
            <person name="Woyke T."/>
        </authorList>
    </citation>
    <scope>NUCLEOTIDE SEQUENCE [LARGE SCALE GENOMIC DNA]</scope>
    <source>
        <strain evidence="2">DSM 19732 / NBRC 101661 / EBR45</strain>
    </source>
</reference>
<dbReference type="Proteomes" id="UP000005435">
    <property type="component" value="Chromosome"/>
</dbReference>
<evidence type="ECO:0000313" key="1">
    <source>
        <dbReference type="EMBL" id="AEV69955.1"/>
    </source>
</evidence>
<gene>
    <name evidence="1" type="ordered locus">Clocl_3468</name>
</gene>
<name>G8LY23_ACECE</name>
<reference evidence="1 2" key="2">
    <citation type="journal article" date="2012" name="Stand. Genomic Sci.">
        <title>Complete Genome Sequence of Clostridium clariflavum DSM 19732.</title>
        <authorList>
            <person name="Izquierdo J.A."/>
            <person name="Goodwin L."/>
            <person name="Davenport K.W."/>
            <person name="Teshima H."/>
            <person name="Bruce D."/>
            <person name="Detter C."/>
            <person name="Tapia R."/>
            <person name="Han S."/>
            <person name="Land M."/>
            <person name="Hauser L."/>
            <person name="Jeffries C.D."/>
            <person name="Han J."/>
            <person name="Pitluck S."/>
            <person name="Nolan M."/>
            <person name="Chen A."/>
            <person name="Huntemann M."/>
            <person name="Mavromatis K."/>
            <person name="Mikhailova N."/>
            <person name="Liolios K."/>
            <person name="Woyke T."/>
            <person name="Lynd L.R."/>
        </authorList>
    </citation>
    <scope>NUCLEOTIDE SEQUENCE [LARGE SCALE GENOMIC DNA]</scope>
    <source>
        <strain evidence="2">DSM 19732 / NBRC 101661 / EBR45</strain>
    </source>
</reference>
<dbReference type="HOGENOM" id="CLU_137249_1_1_9"/>
<dbReference type="InterPro" id="IPR025850">
    <property type="entry name" value="SUKH-3"/>
</dbReference>
<dbReference type="KEGG" id="ccl:Clocl_3468"/>
<sequence>MPFSQSTKELLIKSGWYENRKIDTTELERLIESRGFKVFPKVKEFLQEYGMLEFRIHHPDIKSEVIVHNTNPIQALGDAGDRRIVAQFEELAKEELVIVGELHNRNLFLMISETGKVFCDNGKHGNNFEEALESILNYKSCMAWQNIKE</sequence>
<evidence type="ECO:0000313" key="2">
    <source>
        <dbReference type="Proteomes" id="UP000005435"/>
    </source>
</evidence>
<accession>G8LY23</accession>
<dbReference type="STRING" id="720554.Clocl_3468"/>
<dbReference type="RefSeq" id="WP_014256484.1">
    <property type="nucleotide sequence ID" value="NC_016627.1"/>
</dbReference>
<organism evidence="1 2">
    <name type="scientific">Acetivibrio clariflavus (strain DSM 19732 / NBRC 101661 / EBR45)</name>
    <name type="common">Clostridium clariflavum</name>
    <dbReference type="NCBI Taxonomy" id="720554"/>
    <lineage>
        <taxon>Bacteria</taxon>
        <taxon>Bacillati</taxon>
        <taxon>Bacillota</taxon>
        <taxon>Clostridia</taxon>
        <taxon>Eubacteriales</taxon>
        <taxon>Oscillospiraceae</taxon>
        <taxon>Acetivibrio</taxon>
    </lineage>
</organism>
<dbReference type="Pfam" id="PF14433">
    <property type="entry name" value="SUKH-3"/>
    <property type="match status" value="1"/>
</dbReference>
<evidence type="ECO:0008006" key="3">
    <source>
        <dbReference type="Google" id="ProtNLM"/>
    </source>
</evidence>
<keyword evidence="2" id="KW-1185">Reference proteome</keyword>
<protein>
    <recommendedName>
        <fullName evidence="3">SUKH-3 immunity protein</fullName>
    </recommendedName>
</protein>
<dbReference type="eggNOG" id="ENOG5032ZX5">
    <property type="taxonomic scope" value="Bacteria"/>
</dbReference>
<dbReference type="AlphaFoldDB" id="G8LY23"/>